<dbReference type="EMBL" id="JACCKB010000053">
    <property type="protein sequence ID" value="NYZ68893.1"/>
    <property type="molecule type" value="Genomic_DNA"/>
</dbReference>
<dbReference type="Proteomes" id="UP000569732">
    <property type="component" value="Unassembled WGS sequence"/>
</dbReference>
<accession>A0A853I6D9</accession>
<reference evidence="1 2" key="1">
    <citation type="submission" date="2020-07" db="EMBL/GenBank/DDBJ databases">
        <title>Endozoicomonas sp. nov., isolated from sediment.</title>
        <authorList>
            <person name="Gu T."/>
        </authorList>
    </citation>
    <scope>NUCLEOTIDE SEQUENCE [LARGE SCALE GENOMIC DNA]</scope>
    <source>
        <strain evidence="1 2">SM1973</strain>
    </source>
</reference>
<dbReference type="RefSeq" id="WP_180570892.1">
    <property type="nucleotide sequence ID" value="NZ_JACCKB010000053.1"/>
</dbReference>
<sequence length="140" mass="15140">MKFDPSIHKSVIVINEALPLGLAMNALSVIGVSLGRTLDGIVGPDIYSKDQFMYPGVINSPLPILKACQSTLNSIHATFANNQDVLLTPFSCLAQSCRTYDEYENKLSSANSDELELSGIGIVGLKKQVNKYTGSLSLYK</sequence>
<dbReference type="AlphaFoldDB" id="A0A853I6D9"/>
<gene>
    <name evidence="1" type="ORF">H0A36_23005</name>
</gene>
<dbReference type="Pfam" id="PF09391">
    <property type="entry name" value="DUF2000"/>
    <property type="match status" value="1"/>
</dbReference>
<dbReference type="InterPro" id="IPR017021">
    <property type="entry name" value="UCP033763"/>
</dbReference>
<dbReference type="SUPFAM" id="SSF102462">
    <property type="entry name" value="Peptidyl-tRNA hydrolase II"/>
    <property type="match status" value="1"/>
</dbReference>
<proteinExistence type="predicted"/>
<evidence type="ECO:0000313" key="1">
    <source>
        <dbReference type="EMBL" id="NYZ68893.1"/>
    </source>
</evidence>
<name>A0A853I6D9_9GAMM</name>
<keyword evidence="2" id="KW-1185">Reference proteome</keyword>
<dbReference type="PIRSF" id="PIRSF033736">
    <property type="entry name" value="UCP033763"/>
    <property type="match status" value="1"/>
</dbReference>
<dbReference type="InterPro" id="IPR018988">
    <property type="entry name" value="DUF2000"/>
</dbReference>
<organism evidence="1 2">
    <name type="scientific">Spartinivicinus marinus</name>
    <dbReference type="NCBI Taxonomy" id="2994442"/>
    <lineage>
        <taxon>Bacteria</taxon>
        <taxon>Pseudomonadati</taxon>
        <taxon>Pseudomonadota</taxon>
        <taxon>Gammaproteobacteria</taxon>
        <taxon>Oceanospirillales</taxon>
        <taxon>Zooshikellaceae</taxon>
        <taxon>Spartinivicinus</taxon>
    </lineage>
</organism>
<protein>
    <submittedName>
        <fullName evidence="1">DUF2000 domain-containing protein</fullName>
    </submittedName>
</protein>
<comment type="caution">
    <text evidence="1">The sequence shown here is derived from an EMBL/GenBank/DDBJ whole genome shotgun (WGS) entry which is preliminary data.</text>
</comment>
<dbReference type="Gene3D" id="3.40.1490.10">
    <property type="entry name" value="Bit1"/>
    <property type="match status" value="1"/>
</dbReference>
<evidence type="ECO:0000313" key="2">
    <source>
        <dbReference type="Proteomes" id="UP000569732"/>
    </source>
</evidence>
<dbReference type="InterPro" id="IPR023476">
    <property type="entry name" value="Pep_tRNA_hydro_II_dom_sf"/>
</dbReference>